<comment type="caution">
    <text evidence="7">The sequence shown here is derived from an EMBL/GenBank/DDBJ whole genome shotgun (WGS) entry which is preliminary data.</text>
</comment>
<evidence type="ECO:0000256" key="5">
    <source>
        <dbReference type="ARBA" id="ARBA00031449"/>
    </source>
</evidence>
<accession>A0ABT1I5S3</accession>
<proteinExistence type="inferred from homology"/>
<sequence length="224" mass="24898">MKTTHEVLAAGQVTITQSFGFSASHELRLLPEGHKCRRNHGHNYTVIVTAQVDGDVQVDWSPFRDYLASTFDHRLINDQVSFHPTSELLVHHLVGWVRTHVETAAPITLVAMAVSETPSTSARWDSATDTVTISKTLDFGQDEITLILGADEFDEFGFVTDFGDLKPFRTYLRARQVGADPFPTASAMARWFLDNVEQTIHGRLASVQIASGAGTERWERGDTL</sequence>
<reference evidence="7 8" key="1">
    <citation type="submission" date="2022-06" db="EMBL/GenBank/DDBJ databases">
        <title>Genomic Encyclopedia of Archaeal and Bacterial Type Strains, Phase II (KMG-II): from individual species to whole genera.</title>
        <authorList>
            <person name="Goeker M."/>
        </authorList>
    </citation>
    <scope>NUCLEOTIDE SEQUENCE [LARGE SCALE GENOMIC DNA]</scope>
    <source>
        <strain evidence="7 8">DSM 44255</strain>
    </source>
</reference>
<name>A0ABT1I5S3_9PSEU</name>
<comment type="similarity">
    <text evidence="2">Belongs to the PTPS family. QueD subfamily.</text>
</comment>
<dbReference type="InterPro" id="IPR038418">
    <property type="entry name" value="6-PTP_synth/QueD_sf"/>
</dbReference>
<dbReference type="SUPFAM" id="SSF55620">
    <property type="entry name" value="Tetrahydrobiopterin biosynthesis enzymes-like"/>
    <property type="match status" value="1"/>
</dbReference>
<evidence type="ECO:0000256" key="4">
    <source>
        <dbReference type="ARBA" id="ARBA00018141"/>
    </source>
</evidence>
<evidence type="ECO:0000313" key="8">
    <source>
        <dbReference type="Proteomes" id="UP001205185"/>
    </source>
</evidence>
<evidence type="ECO:0000256" key="6">
    <source>
        <dbReference type="ARBA" id="ARBA00048807"/>
    </source>
</evidence>
<dbReference type="Proteomes" id="UP001205185">
    <property type="component" value="Unassembled WGS sequence"/>
</dbReference>
<protein>
    <recommendedName>
        <fullName evidence="4">6-carboxy-5,6,7,8-tetrahydropterin synthase</fullName>
        <ecNumber evidence="3">4.1.2.50</ecNumber>
    </recommendedName>
    <alternativeName>
        <fullName evidence="5">Queuosine biosynthesis protein QueD</fullName>
    </alternativeName>
</protein>
<evidence type="ECO:0000256" key="1">
    <source>
        <dbReference type="ARBA" id="ARBA00005061"/>
    </source>
</evidence>
<keyword evidence="8" id="KW-1185">Reference proteome</keyword>
<evidence type="ECO:0000313" key="7">
    <source>
        <dbReference type="EMBL" id="MCP2267973.1"/>
    </source>
</evidence>
<dbReference type="EMBL" id="JAMTCO010000001">
    <property type="protein sequence ID" value="MCP2267973.1"/>
    <property type="molecule type" value="Genomic_DNA"/>
</dbReference>
<dbReference type="InterPro" id="IPR007115">
    <property type="entry name" value="6-PTP_synth/QueD"/>
</dbReference>
<dbReference type="EC" id="4.1.2.50" evidence="3"/>
<evidence type="ECO:0000256" key="2">
    <source>
        <dbReference type="ARBA" id="ARBA00008900"/>
    </source>
</evidence>
<dbReference type="RefSeq" id="WP_253884897.1">
    <property type="nucleotide sequence ID" value="NZ_BAAAVB010000026.1"/>
</dbReference>
<dbReference type="Pfam" id="PF01242">
    <property type="entry name" value="PTPS"/>
    <property type="match status" value="1"/>
</dbReference>
<gene>
    <name evidence="7" type="ORF">LV75_000455</name>
</gene>
<evidence type="ECO:0000256" key="3">
    <source>
        <dbReference type="ARBA" id="ARBA00012982"/>
    </source>
</evidence>
<organism evidence="7 8">
    <name type="scientific">Actinokineospora diospyrosa</name>
    <dbReference type="NCBI Taxonomy" id="103728"/>
    <lineage>
        <taxon>Bacteria</taxon>
        <taxon>Bacillati</taxon>
        <taxon>Actinomycetota</taxon>
        <taxon>Actinomycetes</taxon>
        <taxon>Pseudonocardiales</taxon>
        <taxon>Pseudonocardiaceae</taxon>
        <taxon>Actinokineospora</taxon>
    </lineage>
</organism>
<dbReference type="Gene3D" id="3.30.479.10">
    <property type="entry name" value="6-pyruvoyl tetrahydropterin synthase/QueD"/>
    <property type="match status" value="1"/>
</dbReference>
<comment type="catalytic activity">
    <reaction evidence="6">
        <text>7,8-dihydroneopterin 3'-triphosphate + H2O = 6-carboxy-5,6,7,8-tetrahydropterin + triphosphate + acetaldehyde + 2 H(+)</text>
        <dbReference type="Rhea" id="RHEA:27966"/>
        <dbReference type="ChEBI" id="CHEBI:15343"/>
        <dbReference type="ChEBI" id="CHEBI:15377"/>
        <dbReference type="ChEBI" id="CHEBI:15378"/>
        <dbReference type="ChEBI" id="CHEBI:18036"/>
        <dbReference type="ChEBI" id="CHEBI:58462"/>
        <dbReference type="ChEBI" id="CHEBI:61032"/>
        <dbReference type="EC" id="4.1.2.50"/>
    </reaction>
</comment>
<comment type="pathway">
    <text evidence="1">Purine metabolism; 7-cyano-7-deazaguanine biosynthesis.</text>
</comment>